<evidence type="ECO:0000313" key="3">
    <source>
        <dbReference type="Proteomes" id="UP000289437"/>
    </source>
</evidence>
<evidence type="ECO:0000256" key="1">
    <source>
        <dbReference type="SAM" id="MobiDB-lite"/>
    </source>
</evidence>
<comment type="caution">
    <text evidence="2">The sequence shown here is derived from an EMBL/GenBank/DDBJ whole genome shotgun (WGS) entry which is preliminary data.</text>
</comment>
<gene>
    <name evidence="2" type="ORF">GRAN_1293</name>
</gene>
<proteinExistence type="predicted"/>
<protein>
    <submittedName>
        <fullName evidence="2">Uncharacterized protein</fullName>
    </submittedName>
</protein>
<keyword evidence="3" id="KW-1185">Reference proteome</keyword>
<evidence type="ECO:0000313" key="2">
    <source>
        <dbReference type="EMBL" id="RXH57983.1"/>
    </source>
</evidence>
<organism evidence="2 3">
    <name type="scientific">Granulicella sibirica</name>
    <dbReference type="NCBI Taxonomy" id="2479048"/>
    <lineage>
        <taxon>Bacteria</taxon>
        <taxon>Pseudomonadati</taxon>
        <taxon>Acidobacteriota</taxon>
        <taxon>Terriglobia</taxon>
        <taxon>Terriglobales</taxon>
        <taxon>Acidobacteriaceae</taxon>
        <taxon>Granulicella</taxon>
    </lineage>
</organism>
<dbReference type="EMBL" id="RDSM01000001">
    <property type="protein sequence ID" value="RXH57983.1"/>
    <property type="molecule type" value="Genomic_DNA"/>
</dbReference>
<accession>A0A4Q0T2W8</accession>
<name>A0A4Q0T2W8_9BACT</name>
<dbReference type="Proteomes" id="UP000289437">
    <property type="component" value="Unassembled WGS sequence"/>
</dbReference>
<reference evidence="2 3" key="1">
    <citation type="submission" date="2018-11" db="EMBL/GenBank/DDBJ databases">
        <authorList>
            <person name="Mardanov A.V."/>
            <person name="Ravin N.V."/>
            <person name="Dedysh S.N."/>
        </authorList>
    </citation>
    <scope>NUCLEOTIDE SEQUENCE [LARGE SCALE GENOMIC DNA]</scope>
    <source>
        <strain evidence="2 3">AF10</strain>
    </source>
</reference>
<reference evidence="3" key="2">
    <citation type="submission" date="2019-02" db="EMBL/GenBank/DDBJ databases">
        <title>Granulicella sibirica sp. nov., a psychrotolerant acidobacterium isolated from an organic soil layer in forested tundra, West Siberia.</title>
        <authorList>
            <person name="Oshkin I.Y."/>
            <person name="Kulichevskaya I.S."/>
            <person name="Rijpstra W.I.C."/>
            <person name="Sinninghe Damste J.S."/>
            <person name="Rakitin A.L."/>
            <person name="Ravin N.V."/>
            <person name="Dedysh S.N."/>
        </authorList>
    </citation>
    <scope>NUCLEOTIDE SEQUENCE [LARGE SCALE GENOMIC DNA]</scope>
    <source>
        <strain evidence="3">AF10</strain>
    </source>
</reference>
<sequence length="55" mass="6148">MMGQNTTEASGLRLLAGTKAHVRDADAPDDADVTPPRKFHFLRSEKMYQNTGDER</sequence>
<feature type="region of interest" description="Disordered" evidence="1">
    <location>
        <begin position="1"/>
        <end position="37"/>
    </location>
</feature>
<dbReference type="AlphaFoldDB" id="A0A4Q0T2W8"/>